<evidence type="ECO:0000313" key="2">
    <source>
        <dbReference type="EMBL" id="GGY40024.1"/>
    </source>
</evidence>
<reference evidence="3 4" key="2">
    <citation type="submission" date="2019-02" db="EMBL/GenBank/DDBJ databases">
        <title>Draft Genome Sequences of Six Type Strains of the Genus Massilia.</title>
        <authorList>
            <person name="Miess H."/>
            <person name="Frediansyhah A."/>
            <person name="Gross H."/>
        </authorList>
    </citation>
    <scope>NUCLEOTIDE SEQUENCE [LARGE SCALE GENOMIC DNA]</scope>
    <source>
        <strain evidence="3 4">DSM 17472</strain>
    </source>
</reference>
<keyword evidence="1" id="KW-1133">Transmembrane helix</keyword>
<evidence type="ECO:0000313" key="5">
    <source>
        <dbReference type="Proteomes" id="UP000628442"/>
    </source>
</evidence>
<dbReference type="EMBL" id="CP036401">
    <property type="protein sequence ID" value="QBI01746.1"/>
    <property type="molecule type" value="Genomic_DNA"/>
</dbReference>
<protein>
    <recommendedName>
        <fullName evidence="6">DUF4345 domain-containing protein</fullName>
    </recommendedName>
</protein>
<proteinExistence type="predicted"/>
<evidence type="ECO:0000313" key="3">
    <source>
        <dbReference type="EMBL" id="QBI01746.1"/>
    </source>
</evidence>
<evidence type="ECO:0000256" key="1">
    <source>
        <dbReference type="SAM" id="Phobius"/>
    </source>
</evidence>
<dbReference type="Proteomes" id="UP000292307">
    <property type="component" value="Chromosome"/>
</dbReference>
<feature type="transmembrane region" description="Helical" evidence="1">
    <location>
        <begin position="43"/>
        <end position="68"/>
    </location>
</feature>
<keyword evidence="1" id="KW-0472">Membrane</keyword>
<dbReference type="EMBL" id="BMWV01000004">
    <property type="protein sequence ID" value="GGY40024.1"/>
    <property type="molecule type" value="Genomic_DNA"/>
</dbReference>
<sequence length="137" mass="14756">MRNTLSSLAVGLIAWMALAALGNLALRIGVPGYALVEPAMQFSSMMLCMRLLVGVAVTLTAGMLAGYLDRSGNAGLLLGALFVLLFGANHVYLWTKFPVWFHLTFLAYLLPATVAGANVGKQMRRQRQACQQPSQQA</sequence>
<dbReference type="Proteomes" id="UP000628442">
    <property type="component" value="Unassembled WGS sequence"/>
</dbReference>
<gene>
    <name evidence="3" type="ORF">EYF70_13460</name>
    <name evidence="2" type="ORF">GCM10007387_22720</name>
</gene>
<evidence type="ECO:0000313" key="4">
    <source>
        <dbReference type="Proteomes" id="UP000292307"/>
    </source>
</evidence>
<reference evidence="2" key="3">
    <citation type="submission" date="2022-12" db="EMBL/GenBank/DDBJ databases">
        <authorList>
            <person name="Sun Q."/>
            <person name="Kim S."/>
        </authorList>
    </citation>
    <scope>NUCLEOTIDE SEQUENCE</scope>
    <source>
        <strain evidence="2">KCTC 12343</strain>
    </source>
</reference>
<name>A0A411WYH1_9BURK</name>
<keyword evidence="4" id="KW-1185">Reference proteome</keyword>
<evidence type="ECO:0008006" key="6">
    <source>
        <dbReference type="Google" id="ProtNLM"/>
    </source>
</evidence>
<reference evidence="2" key="1">
    <citation type="journal article" date="2014" name="Int. J. Syst. Evol. Microbiol.">
        <title>Complete genome sequence of Corynebacterium casei LMG S-19264T (=DSM 44701T), isolated from a smear-ripened cheese.</title>
        <authorList>
            <consortium name="US DOE Joint Genome Institute (JGI-PGF)"/>
            <person name="Walter F."/>
            <person name="Albersmeier A."/>
            <person name="Kalinowski J."/>
            <person name="Ruckert C."/>
        </authorList>
    </citation>
    <scope>NUCLEOTIDE SEQUENCE</scope>
    <source>
        <strain evidence="2">KCTC 12343</strain>
    </source>
</reference>
<keyword evidence="1" id="KW-0812">Transmembrane</keyword>
<feature type="transmembrane region" description="Helical" evidence="1">
    <location>
        <begin position="99"/>
        <end position="119"/>
    </location>
</feature>
<feature type="transmembrane region" description="Helical" evidence="1">
    <location>
        <begin position="75"/>
        <end position="93"/>
    </location>
</feature>
<dbReference type="AlphaFoldDB" id="A0A411WYH1"/>
<accession>A0A411WYH1</accession>
<dbReference type="OrthoDB" id="7586136at2"/>
<dbReference type="RefSeq" id="WP_131145864.1">
    <property type="nucleotide sequence ID" value="NZ_BMWV01000004.1"/>
</dbReference>
<organism evidence="2 5">
    <name type="scientific">Pseudoduganella albidiflava</name>
    <dbReference type="NCBI Taxonomy" id="321983"/>
    <lineage>
        <taxon>Bacteria</taxon>
        <taxon>Pseudomonadati</taxon>
        <taxon>Pseudomonadota</taxon>
        <taxon>Betaproteobacteria</taxon>
        <taxon>Burkholderiales</taxon>
        <taxon>Oxalobacteraceae</taxon>
        <taxon>Telluria group</taxon>
        <taxon>Pseudoduganella</taxon>
    </lineage>
</organism>